<dbReference type="EMBL" id="BK015888">
    <property type="protein sequence ID" value="DAD71804.1"/>
    <property type="molecule type" value="Genomic_DNA"/>
</dbReference>
<keyword evidence="2" id="KW-0540">Nuclease</keyword>
<protein>
    <submittedName>
        <fullName evidence="2">Endonuclease</fullName>
    </submittedName>
</protein>
<organism evidence="2">
    <name type="scientific">Siphoviridae sp. ctoiW10</name>
    <dbReference type="NCBI Taxonomy" id="2827592"/>
    <lineage>
        <taxon>Viruses</taxon>
        <taxon>Duplodnaviria</taxon>
        <taxon>Heunggongvirae</taxon>
        <taxon>Uroviricota</taxon>
        <taxon>Caudoviricetes</taxon>
    </lineage>
</organism>
<accession>A0A8S5LP52</accession>
<sequence>MSVCLDDLNSLPERYRKQVQQQMQAQQIDRTARVMARFVTEEKGKAEVAEATQRKHHNHPTARTLPNGTEHTFDSRKEAARYDELALLSKAGAIRDLRLQPQFTLKESYITANGDRSRAVTYRADFSYEERGKDGTWHLVVEDVKGPSTKKDKTYRMKVKMMQDMKHITVREV</sequence>
<feature type="region of interest" description="Disordered" evidence="1">
    <location>
        <begin position="48"/>
        <end position="75"/>
    </location>
</feature>
<keyword evidence="2" id="KW-0255">Endonuclease</keyword>
<dbReference type="InterPro" id="IPR009414">
    <property type="entry name" value="DUF1064"/>
</dbReference>
<dbReference type="GO" id="GO:0004519">
    <property type="term" value="F:endonuclease activity"/>
    <property type="evidence" value="ECO:0007669"/>
    <property type="project" value="UniProtKB-KW"/>
</dbReference>
<proteinExistence type="predicted"/>
<evidence type="ECO:0000256" key="1">
    <source>
        <dbReference type="SAM" id="MobiDB-lite"/>
    </source>
</evidence>
<keyword evidence="2" id="KW-0378">Hydrolase</keyword>
<name>A0A8S5LP52_9CAUD</name>
<dbReference type="Pfam" id="PF06356">
    <property type="entry name" value="DUF1064"/>
    <property type="match status" value="1"/>
</dbReference>
<evidence type="ECO:0000313" key="2">
    <source>
        <dbReference type="EMBL" id="DAD71804.1"/>
    </source>
</evidence>
<reference evidence="2" key="1">
    <citation type="journal article" date="2021" name="Proc. Natl. Acad. Sci. U.S.A.">
        <title>A Catalog of Tens of Thousands of Viruses from Human Metagenomes Reveals Hidden Associations with Chronic Diseases.</title>
        <authorList>
            <person name="Tisza M.J."/>
            <person name="Buck C.B."/>
        </authorList>
    </citation>
    <scope>NUCLEOTIDE SEQUENCE</scope>
    <source>
        <strain evidence="2">CtoiW10</strain>
    </source>
</reference>